<dbReference type="CDD" id="cd05403">
    <property type="entry name" value="NT_KNTase_like"/>
    <property type="match status" value="1"/>
</dbReference>
<feature type="domain" description="Polymerase beta nucleotidyltransferase" evidence="1">
    <location>
        <begin position="21"/>
        <end position="119"/>
    </location>
</feature>
<sequence>MPIATLRGLVLSQSDILSTASSIIQTYPSITSAYLYGPYAKGTAHPDSDINIALFISDLDWDKCTDKREEICGVLTDLESALNRVIHLSMDQEVLGPDSSSLRQASRFVVRNNVVVVRRDQR</sequence>
<name>A0A0C2WDM0_AMAMK</name>
<dbReference type="InterPro" id="IPR043519">
    <property type="entry name" value="NT_sf"/>
</dbReference>
<dbReference type="Gene3D" id="3.30.460.10">
    <property type="entry name" value="Beta Polymerase, domain 2"/>
    <property type="match status" value="1"/>
</dbReference>
<proteinExistence type="predicted"/>
<evidence type="ECO:0000313" key="2">
    <source>
        <dbReference type="EMBL" id="KIL54138.1"/>
    </source>
</evidence>
<dbReference type="InParanoid" id="A0A0C2WDM0"/>
<dbReference type="Proteomes" id="UP000054549">
    <property type="component" value="Unassembled WGS sequence"/>
</dbReference>
<evidence type="ECO:0000259" key="1">
    <source>
        <dbReference type="Pfam" id="PF18765"/>
    </source>
</evidence>
<protein>
    <recommendedName>
        <fullName evidence="1">Polymerase beta nucleotidyltransferase domain-containing protein</fullName>
    </recommendedName>
</protein>
<dbReference type="EMBL" id="KN818921">
    <property type="protein sequence ID" value="KIL54138.1"/>
    <property type="molecule type" value="Genomic_DNA"/>
</dbReference>
<accession>A0A0C2WDM0</accession>
<dbReference type="InterPro" id="IPR041633">
    <property type="entry name" value="Polbeta"/>
</dbReference>
<keyword evidence="3" id="KW-1185">Reference proteome</keyword>
<dbReference type="Pfam" id="PF18765">
    <property type="entry name" value="Polbeta"/>
    <property type="match status" value="1"/>
</dbReference>
<dbReference type="SUPFAM" id="SSF81301">
    <property type="entry name" value="Nucleotidyltransferase"/>
    <property type="match status" value="1"/>
</dbReference>
<reference evidence="2 3" key="1">
    <citation type="submission" date="2014-04" db="EMBL/GenBank/DDBJ databases">
        <title>Evolutionary Origins and Diversification of the Mycorrhizal Mutualists.</title>
        <authorList>
            <consortium name="DOE Joint Genome Institute"/>
            <consortium name="Mycorrhizal Genomics Consortium"/>
            <person name="Kohler A."/>
            <person name="Kuo A."/>
            <person name="Nagy L.G."/>
            <person name="Floudas D."/>
            <person name="Copeland A."/>
            <person name="Barry K.W."/>
            <person name="Cichocki N."/>
            <person name="Veneault-Fourrey C."/>
            <person name="LaButti K."/>
            <person name="Lindquist E.A."/>
            <person name="Lipzen A."/>
            <person name="Lundell T."/>
            <person name="Morin E."/>
            <person name="Murat C."/>
            <person name="Riley R."/>
            <person name="Ohm R."/>
            <person name="Sun H."/>
            <person name="Tunlid A."/>
            <person name="Henrissat B."/>
            <person name="Grigoriev I.V."/>
            <person name="Hibbett D.S."/>
            <person name="Martin F."/>
        </authorList>
    </citation>
    <scope>NUCLEOTIDE SEQUENCE [LARGE SCALE GENOMIC DNA]</scope>
    <source>
        <strain evidence="2 3">Koide BX008</strain>
    </source>
</reference>
<evidence type="ECO:0000313" key="3">
    <source>
        <dbReference type="Proteomes" id="UP000054549"/>
    </source>
</evidence>
<organism evidence="2 3">
    <name type="scientific">Amanita muscaria (strain Koide BX008)</name>
    <dbReference type="NCBI Taxonomy" id="946122"/>
    <lineage>
        <taxon>Eukaryota</taxon>
        <taxon>Fungi</taxon>
        <taxon>Dikarya</taxon>
        <taxon>Basidiomycota</taxon>
        <taxon>Agaricomycotina</taxon>
        <taxon>Agaricomycetes</taxon>
        <taxon>Agaricomycetidae</taxon>
        <taxon>Agaricales</taxon>
        <taxon>Pluteineae</taxon>
        <taxon>Amanitaceae</taxon>
        <taxon>Amanita</taxon>
    </lineage>
</organism>
<gene>
    <name evidence="2" type="ORF">M378DRAFT_28809</name>
</gene>
<dbReference type="AlphaFoldDB" id="A0A0C2WDM0"/>
<dbReference type="OrthoDB" id="3097352at2759"/>
<dbReference type="HOGENOM" id="CLU_2026131_0_0_1"/>